<evidence type="ECO:0000313" key="2">
    <source>
        <dbReference type="Proteomes" id="UP000311605"/>
    </source>
</evidence>
<organism evidence="1 2">
    <name type="scientific">Aliirhizobium smilacinae</name>
    <dbReference type="NCBI Taxonomy" id="1395944"/>
    <lineage>
        <taxon>Bacteria</taxon>
        <taxon>Pseudomonadati</taxon>
        <taxon>Pseudomonadota</taxon>
        <taxon>Alphaproteobacteria</taxon>
        <taxon>Hyphomicrobiales</taxon>
        <taxon>Rhizobiaceae</taxon>
        <taxon>Aliirhizobium</taxon>
    </lineage>
</organism>
<sequence length="67" mass="7228">MTKLLDRAIERVRALPADQQDELAHVLLRLTDAEPVALSAGERAAIANSKSAAARGKFATDEEIRSV</sequence>
<reference evidence="1 2" key="1">
    <citation type="submission" date="2019-06" db="EMBL/GenBank/DDBJ databases">
        <title>The draft genome of Rhizobium smilacinae PTYR-5.</title>
        <authorList>
            <person name="Liu L."/>
            <person name="Li L."/>
            <person name="Zhang X."/>
        </authorList>
    </citation>
    <scope>NUCLEOTIDE SEQUENCE [LARGE SCALE GENOMIC DNA]</scope>
    <source>
        <strain evidence="1 2">PTYR-5</strain>
    </source>
</reference>
<accession>A0A5C4XEB9</accession>
<dbReference type="RefSeq" id="WP_139678676.1">
    <property type="nucleotide sequence ID" value="NZ_VDMN01000007.1"/>
</dbReference>
<dbReference type="EMBL" id="VDMN01000007">
    <property type="protein sequence ID" value="TNM60764.1"/>
    <property type="molecule type" value="Genomic_DNA"/>
</dbReference>
<evidence type="ECO:0000313" key="1">
    <source>
        <dbReference type="EMBL" id="TNM60764.1"/>
    </source>
</evidence>
<comment type="caution">
    <text evidence="1">The sequence shown here is derived from an EMBL/GenBank/DDBJ whole genome shotgun (WGS) entry which is preliminary data.</text>
</comment>
<name>A0A5C4XEB9_9HYPH</name>
<dbReference type="OrthoDB" id="7889158at2"/>
<protein>
    <recommendedName>
        <fullName evidence="3">Addiction module protein</fullName>
    </recommendedName>
</protein>
<keyword evidence="2" id="KW-1185">Reference proteome</keyword>
<dbReference type="AlphaFoldDB" id="A0A5C4XEB9"/>
<evidence type="ECO:0008006" key="3">
    <source>
        <dbReference type="Google" id="ProtNLM"/>
    </source>
</evidence>
<gene>
    <name evidence="1" type="ORF">FHP24_23465</name>
</gene>
<proteinExistence type="predicted"/>
<dbReference type="Proteomes" id="UP000311605">
    <property type="component" value="Unassembled WGS sequence"/>
</dbReference>